<dbReference type="AlphaFoldDB" id="B4G283"/>
<organism evidence="1">
    <name type="scientific">Zea mays</name>
    <name type="common">Maize</name>
    <dbReference type="NCBI Taxonomy" id="4577"/>
    <lineage>
        <taxon>Eukaryota</taxon>
        <taxon>Viridiplantae</taxon>
        <taxon>Streptophyta</taxon>
        <taxon>Embryophyta</taxon>
        <taxon>Tracheophyta</taxon>
        <taxon>Spermatophyta</taxon>
        <taxon>Magnoliopsida</taxon>
        <taxon>Liliopsida</taxon>
        <taxon>Poales</taxon>
        <taxon>Poaceae</taxon>
        <taxon>PACMAD clade</taxon>
        <taxon>Panicoideae</taxon>
        <taxon>Andropogonodae</taxon>
        <taxon>Andropogoneae</taxon>
        <taxon>Tripsacinae</taxon>
        <taxon>Zea</taxon>
    </lineage>
</organism>
<reference evidence="1" key="1">
    <citation type="journal article" date="2009" name="PLoS Genet.">
        <title>Sequencing, mapping, and analysis of 27,455 maize full-length cDNAs.</title>
        <authorList>
            <person name="Soderlund C."/>
            <person name="Descour A."/>
            <person name="Kudrna D."/>
            <person name="Bomhoff M."/>
            <person name="Boyd L."/>
            <person name="Currie J."/>
            <person name="Angelova A."/>
            <person name="Collura K."/>
            <person name="Wissotski M."/>
            <person name="Ashley E."/>
            <person name="Morrow D."/>
            <person name="Fernandes J."/>
            <person name="Walbot V."/>
            <person name="Yu Y."/>
        </authorList>
    </citation>
    <scope>NUCLEOTIDE SEQUENCE</scope>
    <source>
        <strain evidence="1">B73</strain>
    </source>
</reference>
<evidence type="ECO:0000313" key="1">
    <source>
        <dbReference type="EMBL" id="ACF88476.1"/>
    </source>
</evidence>
<proteinExistence type="evidence at transcript level"/>
<protein>
    <submittedName>
        <fullName evidence="1">Uncharacterized protein</fullName>
    </submittedName>
</protein>
<name>B4G283_MAIZE</name>
<sequence>MMRLSCSGCCYPDPRRGVCGGLFVSLM</sequence>
<accession>B4G283</accession>
<dbReference type="EMBL" id="BT043471">
    <property type="protein sequence ID" value="ACF88476.1"/>
    <property type="molecule type" value="mRNA"/>
</dbReference>